<dbReference type="Proteomes" id="UP000042958">
    <property type="component" value="Unassembled WGS sequence"/>
</dbReference>
<name>A0A0F7TKB5_PENBI</name>
<feature type="compositionally biased region" description="Polar residues" evidence="5">
    <location>
        <begin position="277"/>
        <end position="289"/>
    </location>
</feature>
<dbReference type="PROSITE" id="PS50103">
    <property type="entry name" value="ZF_C3H1"/>
    <property type="match status" value="1"/>
</dbReference>
<keyword evidence="1 4" id="KW-0479">Metal-binding</keyword>
<evidence type="ECO:0000256" key="3">
    <source>
        <dbReference type="ARBA" id="ARBA00022833"/>
    </source>
</evidence>
<dbReference type="SMART" id="SM00356">
    <property type="entry name" value="ZnF_C3H1"/>
    <property type="match status" value="1"/>
</dbReference>
<evidence type="ECO:0000256" key="1">
    <source>
        <dbReference type="ARBA" id="ARBA00022723"/>
    </source>
</evidence>
<reference evidence="8" key="1">
    <citation type="journal article" date="2015" name="Genome Announc.">
        <title>Draft genome sequence of the fungus Penicillium brasilianum MG11.</title>
        <authorList>
            <person name="Horn F."/>
            <person name="Linde J."/>
            <person name="Mattern D.J."/>
            <person name="Walther G."/>
            <person name="Guthke R."/>
            <person name="Brakhage A.A."/>
            <person name="Valiante V."/>
        </authorList>
    </citation>
    <scope>NUCLEOTIDE SEQUENCE [LARGE SCALE GENOMIC DNA]</scope>
    <source>
        <strain evidence="8">MG11</strain>
    </source>
</reference>
<sequence>MVVCSFFQQGRCKFGDRCKYEHPGRATAGASGNRYGALSGGGFGGQRAGPTQQNSNYGVTADDIKADLTAGKSRPEWVFSSYAPTRNVPRQLFGGPQRELSMEEMRLRHYEMTAAGSMDQAVQEAQALWQESVNQMDSALNDLDGAVKYIVDGGNEHPNRIDITSGAQQSPFGQPSAGPATGAFGTANAPATGWGKPSGFGQPAALGQSSTLGQQGSAFGQPSTVGLSSAFGQPSTMGQASGFGQPSTLGQGSAFGQPSTIGSAQSAFGKPAFGQSGLAQAGNTQSAFSQPTFGQPAAPATGAFGAPSGASPFTQVSQNQPATGFGALAGPSPFGQPPAQQQPAPGTGGFGQPTAPFGQPAQTASPFGQVPQQQQQPAAAAPFGQTSAPANPFGVPSTQQSAPSPFGQPAAPQGVIVENVNAGPRAFIKIDDPNVLNPLPQLEGETRRDPNNNRLIMWKGRPVKYVNDAPCYLHPQDNKTYVRIHFPDGPPDDASLRDSQPNPEDYTPEIEEMYKFFLENGYFKDGIIPPVPPRRDHISFDF</sequence>
<dbReference type="InterPro" id="IPR000571">
    <property type="entry name" value="Znf_CCCH"/>
</dbReference>
<dbReference type="Gene3D" id="4.10.1000.10">
    <property type="entry name" value="Zinc finger, CCCH-type"/>
    <property type="match status" value="1"/>
</dbReference>
<feature type="region of interest" description="Disordered" evidence="5">
    <location>
        <begin position="159"/>
        <end position="410"/>
    </location>
</feature>
<dbReference type="CDD" id="cd23954">
    <property type="entry name" value="AMO1_CTD"/>
    <property type="match status" value="1"/>
</dbReference>
<gene>
    <name evidence="7" type="ORF">PMG11_05718</name>
</gene>
<keyword evidence="8" id="KW-1185">Reference proteome</keyword>
<organism evidence="7 8">
    <name type="scientific">Penicillium brasilianum</name>
    <dbReference type="NCBI Taxonomy" id="104259"/>
    <lineage>
        <taxon>Eukaryota</taxon>
        <taxon>Fungi</taxon>
        <taxon>Dikarya</taxon>
        <taxon>Ascomycota</taxon>
        <taxon>Pezizomycotina</taxon>
        <taxon>Eurotiomycetes</taxon>
        <taxon>Eurotiomycetidae</taxon>
        <taxon>Eurotiales</taxon>
        <taxon>Aspergillaceae</taxon>
        <taxon>Penicillium</taxon>
    </lineage>
</organism>
<dbReference type="AlphaFoldDB" id="A0A0F7TKB5"/>
<dbReference type="PANTHER" id="PTHR21099">
    <property type="entry name" value="RAD201"/>
    <property type="match status" value="1"/>
</dbReference>
<evidence type="ECO:0000256" key="5">
    <source>
        <dbReference type="SAM" id="MobiDB-lite"/>
    </source>
</evidence>
<protein>
    <recommendedName>
        <fullName evidence="6">C3H1-type domain-containing protein</fullName>
    </recommendedName>
</protein>
<feature type="domain" description="C3H1-type" evidence="6">
    <location>
        <begin position="1"/>
        <end position="25"/>
    </location>
</feature>
<evidence type="ECO:0000259" key="6">
    <source>
        <dbReference type="PROSITE" id="PS50103"/>
    </source>
</evidence>
<feature type="compositionally biased region" description="Low complexity" evidence="5">
    <location>
        <begin position="352"/>
        <end position="385"/>
    </location>
</feature>
<dbReference type="OrthoDB" id="20729at2759"/>
<keyword evidence="3 4" id="KW-0862">Zinc</keyword>
<evidence type="ECO:0000313" key="8">
    <source>
        <dbReference type="Proteomes" id="UP000042958"/>
    </source>
</evidence>
<dbReference type="EMBL" id="CDHK01000005">
    <property type="protein sequence ID" value="CEJ57009.1"/>
    <property type="molecule type" value="Genomic_DNA"/>
</dbReference>
<proteinExistence type="predicted"/>
<dbReference type="STRING" id="104259.A0A0F7TKB5"/>
<dbReference type="GO" id="GO:0008270">
    <property type="term" value="F:zinc ion binding"/>
    <property type="evidence" value="ECO:0007669"/>
    <property type="project" value="UniProtKB-KW"/>
</dbReference>
<evidence type="ECO:0000256" key="4">
    <source>
        <dbReference type="PROSITE-ProRule" id="PRU00723"/>
    </source>
</evidence>
<feature type="compositionally biased region" description="Polar residues" evidence="5">
    <location>
        <begin position="313"/>
        <end position="322"/>
    </location>
</feature>
<dbReference type="SUPFAM" id="SSF90229">
    <property type="entry name" value="CCCH zinc finger"/>
    <property type="match status" value="1"/>
</dbReference>
<dbReference type="GO" id="GO:0005634">
    <property type="term" value="C:nucleus"/>
    <property type="evidence" value="ECO:0007669"/>
    <property type="project" value="TreeGrafter"/>
</dbReference>
<dbReference type="Pfam" id="PF18044">
    <property type="entry name" value="zf-CCCH_4"/>
    <property type="match status" value="1"/>
</dbReference>
<evidence type="ECO:0000256" key="2">
    <source>
        <dbReference type="ARBA" id="ARBA00022771"/>
    </source>
</evidence>
<dbReference type="InterPro" id="IPR041367">
    <property type="entry name" value="Znf-CCCH_4"/>
</dbReference>
<dbReference type="InterPro" id="IPR036855">
    <property type="entry name" value="Znf_CCCH_sf"/>
</dbReference>
<accession>A0A0F7TKB5</accession>
<evidence type="ECO:0000313" key="7">
    <source>
        <dbReference type="EMBL" id="CEJ57009.1"/>
    </source>
</evidence>
<keyword evidence="2 4" id="KW-0863">Zinc-finger</keyword>
<feature type="zinc finger region" description="C3H1-type" evidence="4">
    <location>
        <begin position="1"/>
        <end position="25"/>
    </location>
</feature>
<dbReference type="PANTHER" id="PTHR21099:SF2">
    <property type="entry name" value="SI:CH211-113E8.11"/>
    <property type="match status" value="1"/>
</dbReference>
<feature type="compositionally biased region" description="Low complexity" evidence="5">
    <location>
        <begin position="290"/>
        <end position="312"/>
    </location>
</feature>
<feature type="compositionally biased region" description="Polar residues" evidence="5">
    <location>
        <begin position="207"/>
        <end position="266"/>
    </location>
</feature>